<dbReference type="SUPFAM" id="SSF51011">
    <property type="entry name" value="Glycosyl hydrolase domain"/>
    <property type="match status" value="1"/>
</dbReference>
<evidence type="ECO:0000256" key="2">
    <source>
        <dbReference type="ARBA" id="ARBA00008061"/>
    </source>
</evidence>
<dbReference type="GO" id="GO:0005737">
    <property type="term" value="C:cytoplasm"/>
    <property type="evidence" value="ECO:0007669"/>
    <property type="project" value="UniProtKB-SubCell"/>
</dbReference>
<dbReference type="FunFam" id="3.90.400.10:FF:000002">
    <property type="entry name" value="Sucrose isomerase"/>
    <property type="match status" value="1"/>
</dbReference>
<dbReference type="InterPro" id="IPR006047">
    <property type="entry name" value="GH13_cat_dom"/>
</dbReference>
<sequence length="566" mass="64667">MRQQWWKESVVYQIWPRSFADGDGDGIGDLAGITSRLDYLAALGVDVLWLSPIYPSPQDDAGYDISDYQDIDPTFGSLEQFDALLAAVHERGMKLVMDLVVNHTSDEHPWFVESRSSTDNPKRDWYWWRPPRDGMSAGDPGAEPNNWGSIFSGSAWELDDNTGEYYLHLFSRKQPDLNWENPEVRRAVYSMMRWWLDRGIDGFRMDVINFISKDTALPDGRVRDGGLYGDGMPHFVDGPRIHEFLQEMHREVFAGREGLVTVGEMPGVTVEEAKLYTDPARREVDMVFQFEHVQVDHGETRWDVRPLRLRDLKAVLGRWQAGLADVGWNSLYWNNHDQPRVVSRFGDDGEHRVRSAKMLGTVLHLHRGTPYVYQGEELGMTNAPFDSIGDFRDIQSLNHYAEAVGTGSDPETVLNALRVSGRDNARTPMQWDNTENAGFTTGTPWISVNPNHEEINARAALADDDSVFHHYRRLIELRRTEPAVAHGDFHMLLADHDQVYAFIRRHGTTELLLLANFSGEPVTIEVPDADRWQAAELVLANYPIDTAENLRELTLRPFEACVYRLR</sequence>
<comment type="similarity">
    <text evidence="2">Belongs to the glycosyl hydrolase 13 family.</text>
</comment>
<accession>A0A6J4T360</accession>
<dbReference type="FunFam" id="3.20.20.80:FF:000014">
    <property type="entry name" value="Alpha,alpha-phosphotrehalase"/>
    <property type="match status" value="1"/>
</dbReference>
<keyword evidence="4 7" id="KW-0378">Hydrolase</keyword>
<evidence type="ECO:0000256" key="1">
    <source>
        <dbReference type="ARBA" id="ARBA00004496"/>
    </source>
</evidence>
<dbReference type="CDD" id="cd11333">
    <property type="entry name" value="AmyAc_SI_OligoGlu_DGase"/>
    <property type="match status" value="1"/>
</dbReference>
<dbReference type="Gene3D" id="2.60.40.1180">
    <property type="entry name" value="Golgi alpha-mannosidase II"/>
    <property type="match status" value="1"/>
</dbReference>
<proteinExistence type="inferred from homology"/>
<name>A0A6J4T360_9ACTN</name>
<dbReference type="EC" id="3.2.1.10" evidence="7"/>
<dbReference type="EMBL" id="CADCVM010000347">
    <property type="protein sequence ID" value="CAA9512235.1"/>
    <property type="molecule type" value="Genomic_DNA"/>
</dbReference>
<evidence type="ECO:0000256" key="3">
    <source>
        <dbReference type="ARBA" id="ARBA00022490"/>
    </source>
</evidence>
<organism evidence="7">
    <name type="scientific">uncultured Rubrobacteraceae bacterium</name>
    <dbReference type="NCBI Taxonomy" id="349277"/>
    <lineage>
        <taxon>Bacteria</taxon>
        <taxon>Bacillati</taxon>
        <taxon>Actinomycetota</taxon>
        <taxon>Rubrobacteria</taxon>
        <taxon>Rubrobacterales</taxon>
        <taxon>Rubrobacteraceae</taxon>
        <taxon>environmental samples</taxon>
    </lineage>
</organism>
<dbReference type="FunFam" id="2.60.40.1180:FF:000007">
    <property type="entry name" value="Sucrose isomerase"/>
    <property type="match status" value="1"/>
</dbReference>
<dbReference type="Pfam" id="PF00128">
    <property type="entry name" value="Alpha-amylase"/>
    <property type="match status" value="1"/>
</dbReference>
<dbReference type="GO" id="GO:0004574">
    <property type="term" value="F:oligo-1,6-glucosidase activity"/>
    <property type="evidence" value="ECO:0007669"/>
    <property type="project" value="UniProtKB-EC"/>
</dbReference>
<comment type="subcellular location">
    <subcellularLocation>
        <location evidence="1">Cytoplasm</location>
    </subcellularLocation>
</comment>
<dbReference type="Gene3D" id="3.20.20.80">
    <property type="entry name" value="Glycosidases"/>
    <property type="match status" value="1"/>
</dbReference>
<dbReference type="AlphaFoldDB" id="A0A6J4T360"/>
<gene>
    <name evidence="7" type="ORF">AVDCRST_MAG05-3097</name>
</gene>
<dbReference type="SUPFAM" id="SSF51445">
    <property type="entry name" value="(Trans)glycosidases"/>
    <property type="match status" value="1"/>
</dbReference>
<dbReference type="PANTHER" id="PTHR10357:SF184">
    <property type="entry name" value="OLIGO-1,6-GLUCOSIDASE 1"/>
    <property type="match status" value="1"/>
</dbReference>
<dbReference type="InterPro" id="IPR032091">
    <property type="entry name" value="Malt_amylase-like_C"/>
</dbReference>
<dbReference type="InterPro" id="IPR013780">
    <property type="entry name" value="Glyco_hydro_b"/>
</dbReference>
<protein>
    <submittedName>
        <fullName evidence="7">GH13_31 / GH13_40 / GH13_29 / GH13_23 / GH13_ 17 / GH13 / GH13_36 / GH13_30 / GH13_16 / GH13_35 / G H13_20 / GH13_4 / GH13_2 / GH13_1 / GH13_21 / GH13 _19 / GH13_34 / GH13_26 / GH13_37</fullName>
        <ecNumber evidence="7">3.2.1.10</ecNumber>
    </submittedName>
</protein>
<evidence type="ECO:0000313" key="7">
    <source>
        <dbReference type="EMBL" id="CAA9512235.1"/>
    </source>
</evidence>
<dbReference type="GO" id="GO:0004556">
    <property type="term" value="F:alpha-amylase activity"/>
    <property type="evidence" value="ECO:0007669"/>
    <property type="project" value="TreeGrafter"/>
</dbReference>
<feature type="domain" description="Glycosyl hydrolase family 13 catalytic" evidence="6">
    <location>
        <begin position="13"/>
        <end position="426"/>
    </location>
</feature>
<evidence type="ECO:0000259" key="6">
    <source>
        <dbReference type="SMART" id="SM00642"/>
    </source>
</evidence>
<dbReference type="Gene3D" id="3.90.400.10">
    <property type="entry name" value="Oligo-1,6-glucosidase, Domain 2"/>
    <property type="match status" value="1"/>
</dbReference>
<dbReference type="NCBIfam" id="NF008183">
    <property type="entry name" value="PRK10933.1"/>
    <property type="match status" value="1"/>
</dbReference>
<dbReference type="SMART" id="SM00642">
    <property type="entry name" value="Aamy"/>
    <property type="match status" value="1"/>
</dbReference>
<dbReference type="InterPro" id="IPR017853">
    <property type="entry name" value="GH"/>
</dbReference>
<dbReference type="PANTHER" id="PTHR10357">
    <property type="entry name" value="ALPHA-AMYLASE FAMILY MEMBER"/>
    <property type="match status" value="1"/>
</dbReference>
<dbReference type="InterPro" id="IPR045857">
    <property type="entry name" value="O16G_dom_2"/>
</dbReference>
<evidence type="ECO:0000256" key="5">
    <source>
        <dbReference type="ARBA" id="ARBA00023295"/>
    </source>
</evidence>
<evidence type="ECO:0000256" key="4">
    <source>
        <dbReference type="ARBA" id="ARBA00022801"/>
    </source>
</evidence>
<dbReference type="Pfam" id="PF16657">
    <property type="entry name" value="Malt_amylase_C"/>
    <property type="match status" value="1"/>
</dbReference>
<keyword evidence="5 7" id="KW-0326">Glycosidase</keyword>
<keyword evidence="3" id="KW-0963">Cytoplasm</keyword>
<reference evidence="7" key="1">
    <citation type="submission" date="2020-02" db="EMBL/GenBank/DDBJ databases">
        <authorList>
            <person name="Meier V. D."/>
        </authorList>
    </citation>
    <scope>NUCLEOTIDE SEQUENCE</scope>
    <source>
        <strain evidence="7">AVDCRST_MAG05</strain>
    </source>
</reference>
<dbReference type="GO" id="GO:0009313">
    <property type="term" value="P:oligosaccharide catabolic process"/>
    <property type="evidence" value="ECO:0007669"/>
    <property type="project" value="TreeGrafter"/>
</dbReference>